<name>A0ABR1AVG1_POLSC</name>
<reference evidence="2 3" key="1">
    <citation type="submission" date="2023-09" db="EMBL/GenBank/DDBJ databases">
        <title>Genomes of two closely related lineages of the louse Polyplax serrata with different host specificities.</title>
        <authorList>
            <person name="Martinu J."/>
            <person name="Tarabai H."/>
            <person name="Stefka J."/>
            <person name="Hypsa V."/>
        </authorList>
    </citation>
    <scope>NUCLEOTIDE SEQUENCE [LARGE SCALE GENOMIC DNA]</scope>
    <source>
        <strain evidence="2">98ZLc_SE</strain>
    </source>
</reference>
<protein>
    <submittedName>
        <fullName evidence="2">Uncharacterized protein</fullName>
    </submittedName>
</protein>
<gene>
    <name evidence="2" type="ORF">RUM44_010410</name>
</gene>
<evidence type="ECO:0000313" key="3">
    <source>
        <dbReference type="Proteomes" id="UP001359485"/>
    </source>
</evidence>
<accession>A0ABR1AVG1</accession>
<evidence type="ECO:0000256" key="1">
    <source>
        <dbReference type="SAM" id="SignalP"/>
    </source>
</evidence>
<keyword evidence="1" id="KW-0732">Signal</keyword>
<dbReference type="EMBL" id="JAWJWF010000045">
    <property type="protein sequence ID" value="KAK6627928.1"/>
    <property type="molecule type" value="Genomic_DNA"/>
</dbReference>
<organism evidence="2 3">
    <name type="scientific">Polyplax serrata</name>
    <name type="common">Common mouse louse</name>
    <dbReference type="NCBI Taxonomy" id="468196"/>
    <lineage>
        <taxon>Eukaryota</taxon>
        <taxon>Metazoa</taxon>
        <taxon>Ecdysozoa</taxon>
        <taxon>Arthropoda</taxon>
        <taxon>Hexapoda</taxon>
        <taxon>Insecta</taxon>
        <taxon>Pterygota</taxon>
        <taxon>Neoptera</taxon>
        <taxon>Paraneoptera</taxon>
        <taxon>Psocodea</taxon>
        <taxon>Troctomorpha</taxon>
        <taxon>Phthiraptera</taxon>
        <taxon>Anoplura</taxon>
        <taxon>Polyplacidae</taxon>
        <taxon>Polyplax</taxon>
    </lineage>
</organism>
<evidence type="ECO:0000313" key="2">
    <source>
        <dbReference type="EMBL" id="KAK6627928.1"/>
    </source>
</evidence>
<feature type="signal peptide" evidence="1">
    <location>
        <begin position="1"/>
        <end position="31"/>
    </location>
</feature>
<sequence length="87" mass="9501">MGKNRLTKWPWTLLLGLVVVALVLGVGLVEAKKSVGSPAAQAPAGAPAKEEPVIEEVSAKQLEKILNEKDYVAVFWFLETREEKLNS</sequence>
<keyword evidence="3" id="KW-1185">Reference proteome</keyword>
<dbReference type="Proteomes" id="UP001359485">
    <property type="component" value="Unassembled WGS sequence"/>
</dbReference>
<feature type="chain" id="PRO_5045084417" evidence="1">
    <location>
        <begin position="32"/>
        <end position="87"/>
    </location>
</feature>
<comment type="caution">
    <text evidence="2">The sequence shown here is derived from an EMBL/GenBank/DDBJ whole genome shotgun (WGS) entry which is preliminary data.</text>
</comment>
<proteinExistence type="predicted"/>